<name>A0ACC2DVM8_DIPCM</name>
<dbReference type="Proteomes" id="UP001162992">
    <property type="component" value="Chromosome 4"/>
</dbReference>
<dbReference type="EMBL" id="CM055095">
    <property type="protein sequence ID" value="KAJ7558331.1"/>
    <property type="molecule type" value="Genomic_DNA"/>
</dbReference>
<proteinExistence type="predicted"/>
<reference evidence="2" key="1">
    <citation type="journal article" date="2024" name="Proc. Natl. Acad. Sci. U.S.A.">
        <title>Extraordinary preservation of gene collinearity over three hundred million years revealed in homosporous lycophytes.</title>
        <authorList>
            <person name="Li C."/>
            <person name="Wickell D."/>
            <person name="Kuo L.Y."/>
            <person name="Chen X."/>
            <person name="Nie B."/>
            <person name="Liao X."/>
            <person name="Peng D."/>
            <person name="Ji J."/>
            <person name="Jenkins J."/>
            <person name="Williams M."/>
            <person name="Shu S."/>
            <person name="Plott C."/>
            <person name="Barry K."/>
            <person name="Rajasekar S."/>
            <person name="Grimwood J."/>
            <person name="Han X."/>
            <person name="Sun S."/>
            <person name="Hou Z."/>
            <person name="He W."/>
            <person name="Dai G."/>
            <person name="Sun C."/>
            <person name="Schmutz J."/>
            <person name="Leebens-Mack J.H."/>
            <person name="Li F.W."/>
            <person name="Wang L."/>
        </authorList>
    </citation>
    <scope>NUCLEOTIDE SEQUENCE [LARGE SCALE GENOMIC DNA]</scope>
    <source>
        <strain evidence="2">cv. PW_Plant_1</strain>
    </source>
</reference>
<comment type="caution">
    <text evidence="1">The sequence shown here is derived from an EMBL/GenBank/DDBJ whole genome shotgun (WGS) entry which is preliminary data.</text>
</comment>
<sequence length="98" mass="11392">MNCMLLDICALLTTFFSHTLLESSGREWELARNQTERLIFQLDIQQGGEQVQCPGCFVHWGEVTSILNLTSYNFKNRYSDNYHCFALCGYMEFHNAQV</sequence>
<evidence type="ECO:0000313" key="2">
    <source>
        <dbReference type="Proteomes" id="UP001162992"/>
    </source>
</evidence>
<protein>
    <submittedName>
        <fullName evidence="1">Uncharacterized protein</fullName>
    </submittedName>
</protein>
<accession>A0ACC2DVM8</accession>
<keyword evidence="2" id="KW-1185">Reference proteome</keyword>
<gene>
    <name evidence="1" type="ORF">O6H91_04G033800</name>
</gene>
<organism evidence="1 2">
    <name type="scientific">Diphasiastrum complanatum</name>
    <name type="common">Issler's clubmoss</name>
    <name type="synonym">Lycopodium complanatum</name>
    <dbReference type="NCBI Taxonomy" id="34168"/>
    <lineage>
        <taxon>Eukaryota</taxon>
        <taxon>Viridiplantae</taxon>
        <taxon>Streptophyta</taxon>
        <taxon>Embryophyta</taxon>
        <taxon>Tracheophyta</taxon>
        <taxon>Lycopodiopsida</taxon>
        <taxon>Lycopodiales</taxon>
        <taxon>Lycopodiaceae</taxon>
        <taxon>Lycopodioideae</taxon>
        <taxon>Diphasiastrum</taxon>
    </lineage>
</organism>
<evidence type="ECO:0000313" key="1">
    <source>
        <dbReference type="EMBL" id="KAJ7558331.1"/>
    </source>
</evidence>